<dbReference type="InterPro" id="IPR012505">
    <property type="entry name" value="YbbR"/>
</dbReference>
<gene>
    <name evidence="2" type="ORF">SAMN02745116_02009</name>
</gene>
<name>A0A1T4Q019_9ENTE</name>
<proteinExistence type="predicted"/>
<dbReference type="OrthoDB" id="2960905at2"/>
<dbReference type="STRING" id="263852.SAMN02745116_02009"/>
<sequence>MKDFMNSKPFYLVLSLLLAILLFFNANSMLKRNSAPNEVQGEMFNADIHSVPIQLKYDTSKYYVSGYNEEASVYLSSYNRVRLDAERNEATRTFTLEADLSKKNVGTYDIPVRIVGLSNAVTADVEPKTISVTIEKKETKMFPVKVNVPESQIKEGYTMTDTESSPQKVEITTGSESMKLIDHIEAVLPKDLSLDHDYTGEVGVRAVDKNGQEINIVARPQVVNATIHVLAPSKTVDILPTQAGVLPKDVLQYNFTLSTHTVEISGSPEELAKIDVIHLPIKIDGITETTKKLIPINQDLYSVTPSSIEVTIEPVKKPPDNTTNSSAGNSSSQKSTQGSSQSSTTTTTSKE</sequence>
<evidence type="ECO:0000313" key="3">
    <source>
        <dbReference type="Proteomes" id="UP000190328"/>
    </source>
</evidence>
<feature type="region of interest" description="Disordered" evidence="1">
    <location>
        <begin position="311"/>
        <end position="351"/>
    </location>
</feature>
<dbReference type="Gene3D" id="2.170.120.30">
    <property type="match status" value="1"/>
</dbReference>
<dbReference type="EMBL" id="FUXI01000024">
    <property type="protein sequence ID" value="SJZ97069.1"/>
    <property type="molecule type" value="Genomic_DNA"/>
</dbReference>
<dbReference type="RefSeq" id="WP_078807927.1">
    <property type="nucleotide sequence ID" value="NZ_FUXI01000024.1"/>
</dbReference>
<dbReference type="AlphaFoldDB" id="A0A1T4Q019"/>
<evidence type="ECO:0000256" key="1">
    <source>
        <dbReference type="SAM" id="MobiDB-lite"/>
    </source>
</evidence>
<protein>
    <submittedName>
        <fullName evidence="2">YbbR domain-containing protein</fullName>
    </submittedName>
</protein>
<reference evidence="2 3" key="1">
    <citation type="submission" date="2017-02" db="EMBL/GenBank/DDBJ databases">
        <authorList>
            <person name="Peterson S.W."/>
        </authorList>
    </citation>
    <scope>NUCLEOTIDE SEQUENCE [LARGE SCALE GENOMIC DNA]</scope>
    <source>
        <strain evidence="2 3">ATCC BAA-1030</strain>
    </source>
</reference>
<dbReference type="Proteomes" id="UP000190328">
    <property type="component" value="Unassembled WGS sequence"/>
</dbReference>
<dbReference type="Gene3D" id="2.170.120.40">
    <property type="entry name" value="YbbR-like domain"/>
    <property type="match status" value="2"/>
</dbReference>
<evidence type="ECO:0000313" key="2">
    <source>
        <dbReference type="EMBL" id="SJZ97069.1"/>
    </source>
</evidence>
<accession>A0A1T4Q019</accession>
<dbReference type="PANTHER" id="PTHR37804:SF1">
    <property type="entry name" value="CDAA REGULATORY PROTEIN CDAR"/>
    <property type="match status" value="1"/>
</dbReference>
<keyword evidence="3" id="KW-1185">Reference proteome</keyword>
<feature type="compositionally biased region" description="Low complexity" evidence="1">
    <location>
        <begin position="321"/>
        <end position="351"/>
    </location>
</feature>
<dbReference type="Pfam" id="PF07949">
    <property type="entry name" value="YbbR"/>
    <property type="match status" value="2"/>
</dbReference>
<dbReference type="InterPro" id="IPR053154">
    <property type="entry name" value="c-di-AMP_regulator"/>
</dbReference>
<organism evidence="2 3">
    <name type="scientific">Pilibacter termitis</name>
    <dbReference type="NCBI Taxonomy" id="263852"/>
    <lineage>
        <taxon>Bacteria</taxon>
        <taxon>Bacillati</taxon>
        <taxon>Bacillota</taxon>
        <taxon>Bacilli</taxon>
        <taxon>Lactobacillales</taxon>
        <taxon>Enterococcaceae</taxon>
        <taxon>Pilibacter</taxon>
    </lineage>
</organism>
<dbReference type="PANTHER" id="PTHR37804">
    <property type="entry name" value="CDAA REGULATORY PROTEIN CDAR"/>
    <property type="match status" value="1"/>
</dbReference>